<accession>A0A6H1UGQ2</accession>
<name>A0A6H1UGQ2_9GAMM</name>
<protein>
    <submittedName>
        <fullName evidence="1">Uncharacterized protein</fullName>
    </submittedName>
</protein>
<dbReference type="RefSeq" id="WP_168661154.1">
    <property type="nucleotide sequence ID" value="NZ_CP051180.1"/>
</dbReference>
<evidence type="ECO:0000313" key="2">
    <source>
        <dbReference type="Proteomes" id="UP000501602"/>
    </source>
</evidence>
<sequence length="121" mass="14239">MTKTIQLDTIDRTGLSELMAYPRRKMRDNMDVRFCKHAVFYNPVDEECTYCHQDMECKWLNHNDELISLDDKTDDDIRRELTKAMDYVEAQLTAAHLNRRACTCDNCSWLAKVRSLLEISS</sequence>
<evidence type="ECO:0000313" key="1">
    <source>
        <dbReference type="EMBL" id="QIZ77809.1"/>
    </source>
</evidence>
<dbReference type="Proteomes" id="UP000501602">
    <property type="component" value="Chromosome"/>
</dbReference>
<proteinExistence type="predicted"/>
<gene>
    <name evidence="1" type="ORF">HER31_13425</name>
</gene>
<dbReference type="EMBL" id="CP051180">
    <property type="protein sequence ID" value="QIZ77809.1"/>
    <property type="molecule type" value="Genomic_DNA"/>
</dbReference>
<organism evidence="1 2">
    <name type="scientific">Ferrimonas lipolytica</name>
    <dbReference type="NCBI Taxonomy" id="2724191"/>
    <lineage>
        <taxon>Bacteria</taxon>
        <taxon>Pseudomonadati</taxon>
        <taxon>Pseudomonadota</taxon>
        <taxon>Gammaproteobacteria</taxon>
        <taxon>Alteromonadales</taxon>
        <taxon>Ferrimonadaceae</taxon>
        <taxon>Ferrimonas</taxon>
    </lineage>
</organism>
<keyword evidence="2" id="KW-1185">Reference proteome</keyword>
<reference evidence="1 2" key="1">
    <citation type="submission" date="2020-04" db="EMBL/GenBank/DDBJ databases">
        <title>Ferrimonas sp. S7 isolated from sea water.</title>
        <authorList>
            <person name="Bae S.S."/>
            <person name="Baek K."/>
        </authorList>
    </citation>
    <scope>NUCLEOTIDE SEQUENCE [LARGE SCALE GENOMIC DNA]</scope>
    <source>
        <strain evidence="1 2">S7</strain>
    </source>
</reference>
<dbReference type="KEGG" id="fes:HER31_13425"/>
<dbReference type="AlphaFoldDB" id="A0A6H1UGQ2"/>